<accession>A0ABT1C228</accession>
<feature type="chain" id="PRO_5045602300" description="Tat pathway signal protein" evidence="1">
    <location>
        <begin position="21"/>
        <end position="145"/>
    </location>
</feature>
<comment type="caution">
    <text evidence="2">The sequence shown here is derived from an EMBL/GenBank/DDBJ whole genome shotgun (WGS) entry which is preliminary data.</text>
</comment>
<name>A0ABT1C228_9HYPH</name>
<dbReference type="Proteomes" id="UP001205906">
    <property type="component" value="Unassembled WGS sequence"/>
</dbReference>
<evidence type="ECO:0000313" key="3">
    <source>
        <dbReference type="Proteomes" id="UP001205906"/>
    </source>
</evidence>
<organism evidence="2 3">
    <name type="scientific">Mesorhizobium liriopis</name>
    <dbReference type="NCBI Taxonomy" id="2953882"/>
    <lineage>
        <taxon>Bacteria</taxon>
        <taxon>Pseudomonadati</taxon>
        <taxon>Pseudomonadota</taxon>
        <taxon>Alphaproteobacteria</taxon>
        <taxon>Hyphomicrobiales</taxon>
        <taxon>Phyllobacteriaceae</taxon>
        <taxon>Mesorhizobium</taxon>
    </lineage>
</organism>
<dbReference type="EMBL" id="JAMXQS010000002">
    <property type="protein sequence ID" value="MCO6048865.1"/>
    <property type="molecule type" value="Genomic_DNA"/>
</dbReference>
<protein>
    <recommendedName>
        <fullName evidence="4">Tat pathway signal protein</fullName>
    </recommendedName>
</protein>
<gene>
    <name evidence="2" type="ORF">NGM99_03565</name>
</gene>
<sequence length="145" mass="15130">MGFRGVAFGLALLATGGAVAQDAPSAPAGEQLLLELNALQPSDKGGCRLTFLVKNELKSALDKAGFEMALFDENGAVNRLAVLEFNDLPVNKTKISRFDLAGADCAKISRVLINNSSSCAGAGVDPKLCLNALKTETRTKVTFGS</sequence>
<feature type="signal peptide" evidence="1">
    <location>
        <begin position="1"/>
        <end position="20"/>
    </location>
</feature>
<dbReference type="RefSeq" id="WP_252816076.1">
    <property type="nucleotide sequence ID" value="NZ_JAMXQS010000002.1"/>
</dbReference>
<evidence type="ECO:0000256" key="1">
    <source>
        <dbReference type="SAM" id="SignalP"/>
    </source>
</evidence>
<keyword evidence="3" id="KW-1185">Reference proteome</keyword>
<keyword evidence="1" id="KW-0732">Signal</keyword>
<evidence type="ECO:0000313" key="2">
    <source>
        <dbReference type="EMBL" id="MCO6048865.1"/>
    </source>
</evidence>
<reference evidence="2 3" key="1">
    <citation type="submission" date="2022-06" db="EMBL/GenBank/DDBJ databases">
        <title>Mesorhizobium sp. strain RP14 Genome sequencing and assembly.</title>
        <authorList>
            <person name="Kim I."/>
        </authorList>
    </citation>
    <scope>NUCLEOTIDE SEQUENCE [LARGE SCALE GENOMIC DNA]</scope>
    <source>
        <strain evidence="3">RP14(2022)</strain>
    </source>
</reference>
<proteinExistence type="predicted"/>
<evidence type="ECO:0008006" key="4">
    <source>
        <dbReference type="Google" id="ProtNLM"/>
    </source>
</evidence>